<accession>A0A9P7YX47</accession>
<comment type="caution">
    <text evidence="2">The sequence shown here is derived from an EMBL/GenBank/DDBJ whole genome shotgun (WGS) entry which is preliminary data.</text>
</comment>
<feature type="compositionally biased region" description="Polar residues" evidence="1">
    <location>
        <begin position="9"/>
        <end position="25"/>
    </location>
</feature>
<dbReference type="AlphaFoldDB" id="A0A9P7YX47"/>
<dbReference type="Proteomes" id="UP000887226">
    <property type="component" value="Unassembled WGS sequence"/>
</dbReference>
<feature type="region of interest" description="Disordered" evidence="1">
    <location>
        <begin position="239"/>
        <end position="258"/>
    </location>
</feature>
<name>A0A9P7YX47_9HELO</name>
<evidence type="ECO:0000313" key="3">
    <source>
        <dbReference type="Proteomes" id="UP000887226"/>
    </source>
</evidence>
<feature type="compositionally biased region" description="Acidic residues" evidence="1">
    <location>
        <begin position="248"/>
        <end position="258"/>
    </location>
</feature>
<evidence type="ECO:0000313" key="2">
    <source>
        <dbReference type="EMBL" id="KAG9241356.1"/>
    </source>
</evidence>
<feature type="region of interest" description="Disordered" evidence="1">
    <location>
        <begin position="1"/>
        <end position="40"/>
    </location>
</feature>
<keyword evidence="3" id="KW-1185">Reference proteome</keyword>
<reference evidence="2" key="1">
    <citation type="journal article" date="2021" name="IMA Fungus">
        <title>Genomic characterization of three marine fungi, including Emericellopsis atlantica sp. nov. with signatures of a generalist lifestyle and marine biomass degradation.</title>
        <authorList>
            <person name="Hagestad O.C."/>
            <person name="Hou L."/>
            <person name="Andersen J.H."/>
            <person name="Hansen E.H."/>
            <person name="Altermark B."/>
            <person name="Li C."/>
            <person name="Kuhnert E."/>
            <person name="Cox R.J."/>
            <person name="Crous P.W."/>
            <person name="Spatafora J.W."/>
            <person name="Lail K."/>
            <person name="Amirebrahimi M."/>
            <person name="Lipzen A."/>
            <person name="Pangilinan J."/>
            <person name="Andreopoulos W."/>
            <person name="Hayes R.D."/>
            <person name="Ng V."/>
            <person name="Grigoriev I.V."/>
            <person name="Jackson S.A."/>
            <person name="Sutton T.D.S."/>
            <person name="Dobson A.D.W."/>
            <person name="Rama T."/>
        </authorList>
    </citation>
    <scope>NUCLEOTIDE SEQUENCE</scope>
    <source>
        <strain evidence="2">TRa3180A</strain>
    </source>
</reference>
<proteinExistence type="predicted"/>
<sequence length="308" mass="34813">MASAEVLPSPSQYTSRESFVDSSAHATPAGNGFDVPPKRASAPIKKPKLVQDLDYNTILQSTTHVVNLDLNFKKVEAAIEESKVKVEKWTINWYQKTLLPVLTKYKTDTKNDHKQLFEIARKIYKVNGKTTLGLIRVEKSYTRPAIKDPRDWSQLDGKLQEALLQAYILQRVNNKVCQVDNAGDKKTIALKLRLTQDLGAINKDIEEMGDQAFVQDEPDEETQMFSIRSRPVAYPNLQAYGSNASDSEVSDSEDEYDNAEAADADYQTQALISQAIETAGSWIKHESFNRYAIREDDKLQYFTIILVN</sequence>
<evidence type="ECO:0000256" key="1">
    <source>
        <dbReference type="SAM" id="MobiDB-lite"/>
    </source>
</evidence>
<dbReference type="EMBL" id="MU254225">
    <property type="protein sequence ID" value="KAG9241356.1"/>
    <property type="molecule type" value="Genomic_DNA"/>
</dbReference>
<gene>
    <name evidence="2" type="ORF">BJ878DRAFT_545330</name>
</gene>
<organism evidence="2 3">
    <name type="scientific">Calycina marina</name>
    <dbReference type="NCBI Taxonomy" id="1763456"/>
    <lineage>
        <taxon>Eukaryota</taxon>
        <taxon>Fungi</taxon>
        <taxon>Dikarya</taxon>
        <taxon>Ascomycota</taxon>
        <taxon>Pezizomycotina</taxon>
        <taxon>Leotiomycetes</taxon>
        <taxon>Helotiales</taxon>
        <taxon>Pezizellaceae</taxon>
        <taxon>Calycina</taxon>
    </lineage>
</organism>
<protein>
    <submittedName>
        <fullName evidence="2">Uncharacterized protein</fullName>
    </submittedName>
</protein>